<dbReference type="GO" id="GO:0009279">
    <property type="term" value="C:cell outer membrane"/>
    <property type="evidence" value="ECO:0007669"/>
    <property type="project" value="UniProtKB-SubCell"/>
</dbReference>
<dbReference type="InterPro" id="IPR023996">
    <property type="entry name" value="TonB-dep_OMP_SusC/RagA"/>
</dbReference>
<dbReference type="InterPro" id="IPR037066">
    <property type="entry name" value="Plug_dom_sf"/>
</dbReference>
<dbReference type="Gene3D" id="3.55.50.30">
    <property type="match status" value="1"/>
</dbReference>
<evidence type="ECO:0000313" key="15">
    <source>
        <dbReference type="Proteomes" id="UP000002774"/>
    </source>
</evidence>
<evidence type="ECO:0000256" key="9">
    <source>
        <dbReference type="ARBA" id="ARBA00023237"/>
    </source>
</evidence>
<dbReference type="Proteomes" id="UP000002774">
    <property type="component" value="Chromosome"/>
</dbReference>
<dbReference type="SMART" id="SM00965">
    <property type="entry name" value="STN"/>
    <property type="match status" value="1"/>
</dbReference>
<evidence type="ECO:0000256" key="8">
    <source>
        <dbReference type="ARBA" id="ARBA00023136"/>
    </source>
</evidence>
<evidence type="ECO:0000256" key="10">
    <source>
        <dbReference type="PROSITE-ProRule" id="PRU01360"/>
    </source>
</evidence>
<keyword evidence="7 11" id="KW-0798">TonB box</keyword>
<keyword evidence="2 10" id="KW-0813">Transport</keyword>
<dbReference type="RefSeq" id="WP_008513408.1">
    <property type="nucleotide sequence ID" value="NZ_CM001403.1"/>
</dbReference>
<dbReference type="Pfam" id="PF07715">
    <property type="entry name" value="Plug"/>
    <property type="match status" value="1"/>
</dbReference>
<keyword evidence="8 10" id="KW-0472">Membrane</keyword>
<evidence type="ECO:0000256" key="11">
    <source>
        <dbReference type="RuleBase" id="RU003357"/>
    </source>
</evidence>
<evidence type="ECO:0000256" key="3">
    <source>
        <dbReference type="ARBA" id="ARBA00022452"/>
    </source>
</evidence>
<dbReference type="AlphaFoldDB" id="H1YBA8"/>
<comment type="subcellular location">
    <subcellularLocation>
        <location evidence="1 10">Cell outer membrane</location>
        <topology evidence="1 10">Multi-pass membrane protein</topology>
    </subcellularLocation>
</comment>
<dbReference type="SUPFAM" id="SSF49464">
    <property type="entry name" value="Carboxypeptidase regulatory domain-like"/>
    <property type="match status" value="1"/>
</dbReference>
<dbReference type="InterPro" id="IPR036942">
    <property type="entry name" value="Beta-barrel_TonB_sf"/>
</dbReference>
<dbReference type="Pfam" id="PF00593">
    <property type="entry name" value="TonB_dep_Rec_b-barrel"/>
    <property type="match status" value="1"/>
</dbReference>
<feature type="signal peptide" evidence="12">
    <location>
        <begin position="1"/>
        <end position="20"/>
    </location>
</feature>
<reference evidence="14" key="1">
    <citation type="submission" date="2011-09" db="EMBL/GenBank/DDBJ databases">
        <title>The permanent draft genome of Mucilaginibacter paludis DSM 18603.</title>
        <authorList>
            <consortium name="US DOE Joint Genome Institute (JGI-PGF)"/>
            <person name="Lucas S."/>
            <person name="Han J."/>
            <person name="Lapidus A."/>
            <person name="Bruce D."/>
            <person name="Goodwin L."/>
            <person name="Pitluck S."/>
            <person name="Peters L."/>
            <person name="Kyrpides N."/>
            <person name="Mavromatis K."/>
            <person name="Ivanova N."/>
            <person name="Mikhailova N."/>
            <person name="Held B."/>
            <person name="Detter J.C."/>
            <person name="Tapia R."/>
            <person name="Han C."/>
            <person name="Land M."/>
            <person name="Hauser L."/>
            <person name="Markowitz V."/>
            <person name="Cheng J.-F."/>
            <person name="Hugenholtz P."/>
            <person name="Woyke T."/>
            <person name="Wu D."/>
            <person name="Tindall B."/>
            <person name="Brambilla E."/>
            <person name="Klenk H.-P."/>
            <person name="Eisen J.A."/>
        </authorList>
    </citation>
    <scope>NUCLEOTIDE SEQUENCE [LARGE SCALE GENOMIC DNA]</scope>
    <source>
        <strain evidence="14">DSM 18603</strain>
    </source>
</reference>
<evidence type="ECO:0000256" key="7">
    <source>
        <dbReference type="ARBA" id="ARBA00023077"/>
    </source>
</evidence>
<proteinExistence type="inferred from homology"/>
<dbReference type="STRING" id="714943.Mucpa_7119"/>
<dbReference type="Gene3D" id="2.40.170.20">
    <property type="entry name" value="TonB-dependent receptor, beta-barrel domain"/>
    <property type="match status" value="1"/>
</dbReference>
<dbReference type="InterPro" id="IPR039426">
    <property type="entry name" value="TonB-dep_rcpt-like"/>
</dbReference>
<dbReference type="Pfam" id="PF13715">
    <property type="entry name" value="CarbopepD_reg_2"/>
    <property type="match status" value="1"/>
</dbReference>
<keyword evidence="4" id="KW-0406">Ion transport</keyword>
<dbReference type="SUPFAM" id="SSF56935">
    <property type="entry name" value="Porins"/>
    <property type="match status" value="1"/>
</dbReference>
<dbReference type="InterPro" id="IPR000531">
    <property type="entry name" value="Beta-barrel_TonB"/>
</dbReference>
<keyword evidence="12" id="KW-0732">Signal</keyword>
<evidence type="ECO:0000256" key="5">
    <source>
        <dbReference type="ARBA" id="ARBA00022692"/>
    </source>
</evidence>
<accession>H1YBA8</accession>
<dbReference type="eggNOG" id="COG1629">
    <property type="taxonomic scope" value="Bacteria"/>
</dbReference>
<keyword evidence="6" id="KW-0408">Iron</keyword>
<dbReference type="InterPro" id="IPR011662">
    <property type="entry name" value="Secretin/TonB_short_N"/>
</dbReference>
<feature type="domain" description="Secretin/TonB short N-terminal" evidence="13">
    <location>
        <begin position="55"/>
        <end position="106"/>
    </location>
</feature>
<gene>
    <name evidence="14" type="ORF">Mucpa_7119</name>
</gene>
<dbReference type="Pfam" id="PF07660">
    <property type="entry name" value="STN"/>
    <property type="match status" value="1"/>
</dbReference>
<dbReference type="GO" id="GO:0006826">
    <property type="term" value="P:iron ion transport"/>
    <property type="evidence" value="ECO:0007669"/>
    <property type="project" value="UniProtKB-KW"/>
</dbReference>
<evidence type="ECO:0000256" key="6">
    <source>
        <dbReference type="ARBA" id="ARBA00023004"/>
    </source>
</evidence>
<keyword evidence="4" id="KW-0410">Iron transport</keyword>
<dbReference type="FunFam" id="2.170.130.10:FF:000008">
    <property type="entry name" value="SusC/RagA family TonB-linked outer membrane protein"/>
    <property type="match status" value="1"/>
</dbReference>
<dbReference type="InterPro" id="IPR012910">
    <property type="entry name" value="Plug_dom"/>
</dbReference>
<evidence type="ECO:0000259" key="13">
    <source>
        <dbReference type="SMART" id="SM00965"/>
    </source>
</evidence>
<keyword evidence="5 10" id="KW-0812">Transmembrane</keyword>
<dbReference type="InterPro" id="IPR008969">
    <property type="entry name" value="CarboxyPept-like_regulatory"/>
</dbReference>
<evidence type="ECO:0000313" key="14">
    <source>
        <dbReference type="EMBL" id="EHQ31162.1"/>
    </source>
</evidence>
<protein>
    <submittedName>
        <fullName evidence="14">TonB-dependent receptor</fullName>
    </submittedName>
</protein>
<dbReference type="EMBL" id="CM001403">
    <property type="protein sequence ID" value="EHQ31162.1"/>
    <property type="molecule type" value="Genomic_DNA"/>
</dbReference>
<evidence type="ECO:0000256" key="1">
    <source>
        <dbReference type="ARBA" id="ARBA00004571"/>
    </source>
</evidence>
<evidence type="ECO:0000256" key="12">
    <source>
        <dbReference type="SAM" id="SignalP"/>
    </source>
</evidence>
<comment type="similarity">
    <text evidence="10 11">Belongs to the TonB-dependent receptor family.</text>
</comment>
<organism evidence="14 15">
    <name type="scientific">Mucilaginibacter paludis DSM 18603</name>
    <dbReference type="NCBI Taxonomy" id="714943"/>
    <lineage>
        <taxon>Bacteria</taxon>
        <taxon>Pseudomonadati</taxon>
        <taxon>Bacteroidota</taxon>
        <taxon>Sphingobacteriia</taxon>
        <taxon>Sphingobacteriales</taxon>
        <taxon>Sphingobacteriaceae</taxon>
        <taxon>Mucilaginibacter</taxon>
    </lineage>
</organism>
<keyword evidence="15" id="KW-1185">Reference proteome</keyword>
<dbReference type="PROSITE" id="PS52016">
    <property type="entry name" value="TONB_DEPENDENT_REC_3"/>
    <property type="match status" value="1"/>
</dbReference>
<dbReference type="Gene3D" id="2.170.130.10">
    <property type="entry name" value="TonB-dependent receptor, plug domain"/>
    <property type="match status" value="1"/>
</dbReference>
<sequence>MRIGLLAGLFLATTSQLLLASHARAQKTSDVQVSFELKHQSVVSALKKLEKVTAFHFIYHNEEVDKINPVSIPVKERSVDEILNLILENTSLTYKQMDNSILIVKKDALPADSKTNTTTKTLPVFEVGGTVLGPDNLPLPGVSIKEKNTSNGAVTDLDGKFKIKTQGANAILVFSYIGFATQEVPVNGRATIKVVLADNASKLNEVVVVGYGTQKRVAVTGAIAKITDAQINERPITRVEQALQGQIAGVAVRSTSGAPGSDIQINVRGAASLSGSSTPLYIVDGVPLDNLSGINPSDIASIDVLKDASSAAIYGSRGSNGVILVTTKRGKTGQPAFSVSAYTALATAERKVQVMTSDEWIEFNKKWLDRQWVTKTGQSANVSQADRIAYANRTDGKTYTTRNDLLGIRATYGIYDPYWGTSAIEPIDWQDQLLRSAPVNDLQVSASGANDVLNYAISGGAYNQNGIVVGSSYTRYSFRANLEAKMSERVKIGLILAPSVGTINGTNVDGKDNAVSRGLSFPGWVLAGSGNMAGASPYKYYDGWGPGANNVSPYVQAVYNDRINQDVRLNSAFNTTVNIIKGLDVNALIGWNYRGNTNRTYSPTWIQGTWDSATPGQLSSSRKTTTIANNLLYQGTINYKKDFGNNSFTALLGATQETNKDETTDQGQTGFPNDKTYIFDVTRGTTTNYNSIYATNKAIISYFGRVQYSYKNKYLFSASLRTDGSSIFGPNNRWGLFPSVSAGWVLSEEDFLKKIDWMGTTKLRASWGRAGNDRIVASSYVSNMVALNYPTGDAQAITNGFVVGNISNSRLRWEKTDSYNLGLDIGLLRDRISLSLDAYYKKTTDLLLNAPVSLTTGFANMYDNVGSMDNKGFEVELNTVNIAKKSFKWNTSLNISINRNKITGLTNNNADIKIGQGNTIIQRVGSPINSYYLLKAIGVLRESDFTKDASGNYVAKVPIYSGQKPGDTKYLDAVADGKIDANDYVVAGNYQPDFDFGITNTFTYKNWDLTILIQGRVGGDLLSIGSRGWNRATNDTRYNYMQSWLKDAYWSEAEPGNGKVPAFFSAVTSQYDTNWMYSASYLRLKNIALGYNLPVLKKAFKRLRVYASCDNVYLWDSYYPGYSPEAATQDNSSSDWGSYPLARTLSFGLTANF</sequence>
<keyword evidence="3 10" id="KW-1134">Transmembrane beta strand</keyword>
<feature type="chain" id="PRO_5003558397" evidence="12">
    <location>
        <begin position="21"/>
        <end position="1153"/>
    </location>
</feature>
<dbReference type="HOGENOM" id="CLU_004317_0_2_10"/>
<dbReference type="NCBIfam" id="TIGR04057">
    <property type="entry name" value="SusC_RagA_signa"/>
    <property type="match status" value="1"/>
</dbReference>
<dbReference type="InterPro" id="IPR023997">
    <property type="entry name" value="TonB-dep_OMP_SusC/RagA_CS"/>
</dbReference>
<dbReference type="NCBIfam" id="TIGR04056">
    <property type="entry name" value="OMP_RagA_SusC"/>
    <property type="match status" value="1"/>
</dbReference>
<keyword evidence="9 10" id="KW-0998">Cell outer membrane</keyword>
<keyword evidence="14" id="KW-0675">Receptor</keyword>
<evidence type="ECO:0000256" key="4">
    <source>
        <dbReference type="ARBA" id="ARBA00022496"/>
    </source>
</evidence>
<evidence type="ECO:0000256" key="2">
    <source>
        <dbReference type="ARBA" id="ARBA00022448"/>
    </source>
</evidence>
<name>H1YBA8_9SPHI</name>
<dbReference type="OrthoDB" id="9768177at2"/>